<dbReference type="PROSITE" id="PS00217">
    <property type="entry name" value="SUGAR_TRANSPORT_2"/>
    <property type="match status" value="1"/>
</dbReference>
<feature type="coiled-coil region" evidence="5">
    <location>
        <begin position="211"/>
        <end position="238"/>
    </location>
</feature>
<accession>A0A2U9ISJ1</accession>
<feature type="transmembrane region" description="Helical" evidence="6">
    <location>
        <begin position="94"/>
        <end position="114"/>
    </location>
</feature>
<keyword evidence="5" id="KW-0175">Coiled coil</keyword>
<evidence type="ECO:0000259" key="7">
    <source>
        <dbReference type="PROSITE" id="PS50850"/>
    </source>
</evidence>
<dbReference type="Proteomes" id="UP000247586">
    <property type="component" value="Chromosome"/>
</dbReference>
<evidence type="ECO:0000313" key="9">
    <source>
        <dbReference type="Proteomes" id="UP000247586"/>
    </source>
</evidence>
<feature type="transmembrane region" description="Helical" evidence="6">
    <location>
        <begin position="64"/>
        <end position="87"/>
    </location>
</feature>
<keyword evidence="3 6" id="KW-1133">Transmembrane helix</keyword>
<organism evidence="8 9">
    <name type="scientific">Metallosphaera hakonensis JCM 8857 = DSM 7519</name>
    <dbReference type="NCBI Taxonomy" id="1293036"/>
    <lineage>
        <taxon>Archaea</taxon>
        <taxon>Thermoproteota</taxon>
        <taxon>Thermoprotei</taxon>
        <taxon>Sulfolobales</taxon>
        <taxon>Sulfolobaceae</taxon>
        <taxon>Metallosphaera</taxon>
    </lineage>
</organism>
<comment type="subcellular location">
    <subcellularLocation>
        <location evidence="1">Membrane</location>
        <topology evidence="1">Multi-pass membrane protein</topology>
    </subcellularLocation>
</comment>
<dbReference type="STRING" id="1293036.GCA_001315825_02833"/>
<keyword evidence="9" id="KW-1185">Reference proteome</keyword>
<evidence type="ECO:0000313" key="8">
    <source>
        <dbReference type="EMBL" id="AWR98974.1"/>
    </source>
</evidence>
<dbReference type="GO" id="GO:0016020">
    <property type="term" value="C:membrane"/>
    <property type="evidence" value="ECO:0007669"/>
    <property type="project" value="UniProtKB-SubCell"/>
</dbReference>
<reference evidence="8 9" key="1">
    <citation type="submission" date="2018-05" db="EMBL/GenBank/DDBJ databases">
        <title>Complete Genome Sequences of Extremely Thermoacidophilic, Metal-Mobilizing Type-Strain Members of the Archaeal Family Sulfolobaceae: Acidianus brierleyi DSM-1651T, Acidianus sulfidivorans DSM-18786T, Metallosphaera hakonensis DSM-7519T, and Metallosphaera prunae DSM-10039T.</title>
        <authorList>
            <person name="Counts J.A."/>
            <person name="Kelly R.M."/>
        </authorList>
    </citation>
    <scope>NUCLEOTIDE SEQUENCE [LARGE SCALE GENOMIC DNA]</scope>
    <source>
        <strain evidence="8 9">HO1-1</strain>
    </source>
</reference>
<reference evidence="9" key="3">
    <citation type="submission" date="2020-03" db="EMBL/GenBank/DDBJ databases">
        <title>Sequencing and Assembly of Multiple Reported Metal-Biooxidizing Members of the Extremely Thermoacidophilic Archaeal Family Sulfolobaceae.</title>
        <authorList>
            <person name="Counts J.A."/>
            <person name="Kelly R.M."/>
        </authorList>
    </citation>
    <scope>NUCLEOTIDE SEQUENCE [LARGE SCALE GENOMIC DNA]</scope>
    <source>
        <strain evidence="9">HO1-1</strain>
    </source>
</reference>
<evidence type="ECO:0000256" key="6">
    <source>
        <dbReference type="SAM" id="Phobius"/>
    </source>
</evidence>
<feature type="transmembrane region" description="Helical" evidence="6">
    <location>
        <begin position="366"/>
        <end position="387"/>
    </location>
</feature>
<dbReference type="InterPro" id="IPR005829">
    <property type="entry name" value="Sugar_transporter_CS"/>
</dbReference>
<evidence type="ECO:0000256" key="3">
    <source>
        <dbReference type="ARBA" id="ARBA00022989"/>
    </source>
</evidence>
<protein>
    <submittedName>
        <fullName evidence="8">MFS transporter</fullName>
    </submittedName>
</protein>
<feature type="transmembrane region" description="Helical" evidence="6">
    <location>
        <begin position="153"/>
        <end position="176"/>
    </location>
</feature>
<evidence type="ECO:0000256" key="5">
    <source>
        <dbReference type="SAM" id="Coils"/>
    </source>
</evidence>
<keyword evidence="2 6" id="KW-0812">Transmembrane</keyword>
<dbReference type="GO" id="GO:0022857">
    <property type="term" value="F:transmembrane transporter activity"/>
    <property type="evidence" value="ECO:0007669"/>
    <property type="project" value="InterPro"/>
</dbReference>
<dbReference type="CDD" id="cd17316">
    <property type="entry name" value="MFS_SV2_like"/>
    <property type="match status" value="1"/>
</dbReference>
<dbReference type="PANTHER" id="PTHR24064">
    <property type="entry name" value="SOLUTE CARRIER FAMILY 22 MEMBER"/>
    <property type="match status" value="1"/>
</dbReference>
<dbReference type="Gene3D" id="1.20.1250.20">
    <property type="entry name" value="MFS general substrate transporter like domains"/>
    <property type="match status" value="1"/>
</dbReference>
<reference evidence="9" key="2">
    <citation type="submission" date="2020-03" db="EMBL/GenBank/DDBJ databases">
        <title>Complete Genome Sequences of Extremely Thermoacidophilic, Metal-Mobilizing Type-Strain Members of the Archaeal Family Sulfolobaceae: Acidianus brierleyi DSM-1651T, Acidianus sulfidivorans DSM-18786T, Metallosphaera hakonensis DSM-7519T, and Metallosphaera prunae DSM-10039T.</title>
        <authorList>
            <person name="Counts J.A."/>
            <person name="Kelly R.M."/>
        </authorList>
    </citation>
    <scope>NUCLEOTIDE SEQUENCE [LARGE SCALE GENOMIC DNA]</scope>
    <source>
        <strain evidence="9">HO1-1</strain>
    </source>
</reference>
<dbReference type="RefSeq" id="WP_110368941.1">
    <property type="nucleotide sequence ID" value="NZ_CP029287.2"/>
</dbReference>
<feature type="transmembrane region" description="Helical" evidence="6">
    <location>
        <begin position="269"/>
        <end position="288"/>
    </location>
</feature>
<evidence type="ECO:0000256" key="2">
    <source>
        <dbReference type="ARBA" id="ARBA00022692"/>
    </source>
</evidence>
<feature type="transmembrane region" description="Helical" evidence="6">
    <location>
        <begin position="337"/>
        <end position="360"/>
    </location>
</feature>
<dbReference type="PROSITE" id="PS00216">
    <property type="entry name" value="SUGAR_TRANSPORT_1"/>
    <property type="match status" value="1"/>
</dbReference>
<dbReference type="PROSITE" id="PS50850">
    <property type="entry name" value="MFS"/>
    <property type="match status" value="1"/>
</dbReference>
<feature type="transmembrane region" description="Helical" evidence="6">
    <location>
        <begin position="182"/>
        <end position="201"/>
    </location>
</feature>
<dbReference type="EMBL" id="CP029287">
    <property type="protein sequence ID" value="AWR98974.1"/>
    <property type="molecule type" value="Genomic_DNA"/>
</dbReference>
<feature type="transmembrane region" description="Helical" evidence="6">
    <location>
        <begin position="433"/>
        <end position="451"/>
    </location>
</feature>
<dbReference type="GeneID" id="36834450"/>
<proteinExistence type="predicted"/>
<dbReference type="KEGG" id="mhk:DFR87_03870"/>
<name>A0A2U9ISJ1_9CREN</name>
<feature type="transmembrane region" description="Helical" evidence="6">
    <location>
        <begin position="308"/>
        <end position="330"/>
    </location>
</feature>
<sequence>MSEELNKKVAELTARVDRLPTIVLPISVILSLAFGYFIALYDVIDIGLAFSPTSLPYTGLTASQAPTVVSMGLFGYIPGAIILGYLADKLGRKPTLILTALLTGVGSLGNALSFNFLSFVVFRFITGMGIGGDLILVPVYLVEMVPAIKRASYFNLVYIAGWAGLGLGPFLASEIVLANPAIGWRVVFAVGATLAFIVLVIRSHASETVRMLALKGHIQEAEKVVTNMEEEAKRKTRIPELPPPSIFTYKVKKADPFAVFKNPVYRVRVLAVMLSIFFFYFGEYPYLTEYPLWTSSFLHYSGQLGNEITFLFGLAGIATFLGAIGLRFVVEKVRRAILVTFAYFVGMLLGVLIAVFGAIIRDIQLTFVGLLLTNFIGVGWSNQLNYLNGTENVPTYARATSFAFSDGFAHLGAAISTAIIFDFIPVLGNLQTWVLFQIPMVIMGLILIKVLPNTIGRSLESVNEAEAGT</sequence>
<dbReference type="InterPro" id="IPR011701">
    <property type="entry name" value="MFS"/>
</dbReference>
<feature type="domain" description="Major facilitator superfamily (MFS) profile" evidence="7">
    <location>
        <begin position="28"/>
        <end position="455"/>
    </location>
</feature>
<evidence type="ECO:0000256" key="1">
    <source>
        <dbReference type="ARBA" id="ARBA00004141"/>
    </source>
</evidence>
<gene>
    <name evidence="8" type="ORF">DFR87_03870</name>
</gene>
<dbReference type="InterPro" id="IPR020846">
    <property type="entry name" value="MFS_dom"/>
</dbReference>
<feature type="transmembrane region" description="Helical" evidence="6">
    <location>
        <begin position="21"/>
        <end position="44"/>
    </location>
</feature>
<dbReference type="SUPFAM" id="SSF103473">
    <property type="entry name" value="MFS general substrate transporter"/>
    <property type="match status" value="1"/>
</dbReference>
<dbReference type="AlphaFoldDB" id="A0A2U9ISJ1"/>
<dbReference type="InterPro" id="IPR036259">
    <property type="entry name" value="MFS_trans_sf"/>
</dbReference>
<dbReference type="OrthoDB" id="117970at2157"/>
<evidence type="ECO:0000256" key="4">
    <source>
        <dbReference type="ARBA" id="ARBA00023136"/>
    </source>
</evidence>
<feature type="transmembrane region" description="Helical" evidence="6">
    <location>
        <begin position="408"/>
        <end position="427"/>
    </location>
</feature>
<dbReference type="Pfam" id="PF07690">
    <property type="entry name" value="MFS_1"/>
    <property type="match status" value="1"/>
</dbReference>
<keyword evidence="4 6" id="KW-0472">Membrane</keyword>
<feature type="transmembrane region" description="Helical" evidence="6">
    <location>
        <begin position="120"/>
        <end position="141"/>
    </location>
</feature>